<protein>
    <submittedName>
        <fullName evidence="1">Uncharacterized protein</fullName>
    </submittedName>
</protein>
<name>A0A1F5CA95_9BACT</name>
<accession>A0A1F5CA95</accession>
<dbReference type="Proteomes" id="UP000177197">
    <property type="component" value="Unassembled WGS sequence"/>
</dbReference>
<evidence type="ECO:0000313" key="2">
    <source>
        <dbReference type="Proteomes" id="UP000177197"/>
    </source>
</evidence>
<comment type="caution">
    <text evidence="1">The sequence shown here is derived from an EMBL/GenBank/DDBJ whole genome shotgun (WGS) entry which is preliminary data.</text>
</comment>
<reference evidence="1 2" key="1">
    <citation type="journal article" date="2016" name="Nat. Commun.">
        <title>Thousands of microbial genomes shed light on interconnected biogeochemical processes in an aquifer system.</title>
        <authorList>
            <person name="Anantharaman K."/>
            <person name="Brown C.T."/>
            <person name="Hug L.A."/>
            <person name="Sharon I."/>
            <person name="Castelle C.J."/>
            <person name="Probst A.J."/>
            <person name="Thomas B.C."/>
            <person name="Singh A."/>
            <person name="Wilkins M.J."/>
            <person name="Karaoz U."/>
            <person name="Brodie E.L."/>
            <person name="Williams K.H."/>
            <person name="Hubbard S.S."/>
            <person name="Banfield J.F."/>
        </authorList>
    </citation>
    <scope>NUCLEOTIDE SEQUENCE [LARGE SCALE GENOMIC DNA]</scope>
</reference>
<dbReference type="AlphaFoldDB" id="A0A1F5CA95"/>
<sequence>MYNTELAEKITKETVGFVVNSLYAYITANSRKRLTNSIREIVLKNLNAHYQTQSVTVNLEPTDGHGLDFPAS</sequence>
<gene>
    <name evidence="1" type="ORF">A3I30_02130</name>
</gene>
<dbReference type="EMBL" id="MEYV01000018">
    <property type="protein sequence ID" value="OGD39778.1"/>
    <property type="molecule type" value="Genomic_DNA"/>
</dbReference>
<evidence type="ECO:0000313" key="1">
    <source>
        <dbReference type="EMBL" id="OGD39778.1"/>
    </source>
</evidence>
<proteinExistence type="predicted"/>
<organism evidence="1 2">
    <name type="scientific">Candidatus Azambacteria bacterium RIFCSPLOWO2_02_FULL_44_14</name>
    <dbReference type="NCBI Taxonomy" id="1797306"/>
    <lineage>
        <taxon>Bacteria</taxon>
        <taxon>Candidatus Azamiibacteriota</taxon>
    </lineage>
</organism>